<evidence type="ECO:0000313" key="1">
    <source>
        <dbReference type="EMBL" id="KIK34067.1"/>
    </source>
</evidence>
<name>A0A0D0AIK9_9AGAM</name>
<dbReference type="HOGENOM" id="CLU_767637_0_0_1"/>
<dbReference type="EMBL" id="KN835816">
    <property type="protein sequence ID" value="KIK34067.1"/>
    <property type="molecule type" value="Genomic_DNA"/>
</dbReference>
<reference evidence="1 2" key="1">
    <citation type="submission" date="2014-04" db="EMBL/GenBank/DDBJ databases">
        <authorList>
            <consortium name="DOE Joint Genome Institute"/>
            <person name="Kuo A."/>
            <person name="Ruytinx J."/>
            <person name="Rineau F."/>
            <person name="Colpaert J."/>
            <person name="Kohler A."/>
            <person name="Nagy L.G."/>
            <person name="Floudas D."/>
            <person name="Copeland A."/>
            <person name="Barry K.W."/>
            <person name="Cichocki N."/>
            <person name="Veneault-Fourrey C."/>
            <person name="LaButti K."/>
            <person name="Lindquist E.A."/>
            <person name="Lipzen A."/>
            <person name="Lundell T."/>
            <person name="Morin E."/>
            <person name="Murat C."/>
            <person name="Sun H."/>
            <person name="Tunlid A."/>
            <person name="Henrissat B."/>
            <person name="Grigoriev I.V."/>
            <person name="Hibbett D.S."/>
            <person name="Martin F."/>
            <person name="Nordberg H.P."/>
            <person name="Cantor M.N."/>
            <person name="Hua S.X."/>
        </authorList>
    </citation>
    <scope>NUCLEOTIDE SEQUENCE [LARGE SCALE GENOMIC DNA]</scope>
    <source>
        <strain evidence="1 2">UH-Slu-Lm8-n1</strain>
    </source>
</reference>
<dbReference type="OrthoDB" id="2673974at2759"/>
<keyword evidence="2" id="KW-1185">Reference proteome</keyword>
<proteinExistence type="predicted"/>
<dbReference type="Proteomes" id="UP000054485">
    <property type="component" value="Unassembled WGS sequence"/>
</dbReference>
<dbReference type="InParanoid" id="A0A0D0AIK9"/>
<dbReference type="AlphaFoldDB" id="A0A0D0AIK9"/>
<protein>
    <submittedName>
        <fullName evidence="1">Uncharacterized protein</fullName>
    </submittedName>
</protein>
<sequence>MPPMRTKLGAITTKVQKNMTGYYRTAVSRFVDVRELVEMVYQSLPRLTNAVAWGNTCHPICKYKGELLANRFKTIVAPFAPDNFKQLCNVLEDMIPCTADMIAMTPGSICSFYPKLTVDSVTILTSGGLLVDPEYAVESIWSKRFTMYDNAEFLGTDCGSSCPSLWRGVADSTLSCVIKWDCRFSITDPLQKSHMIWQLAETCSNPFYFTGDSLRLLYATAATFLHKVPVGLQEGKERLRSLNDLELNFWVNTLACDKFAVPANRYCRTFSAIPDAPALKLANSYTIVHEDPEGYPPPNALLKERFGQSLLNDTLKGNVLILKHVNHNRWQLADVIDNDISIINLLLDGGVLCKTFWAHFK</sequence>
<gene>
    <name evidence="1" type="ORF">CY34DRAFT_110422</name>
</gene>
<reference evidence="2" key="2">
    <citation type="submission" date="2015-01" db="EMBL/GenBank/DDBJ databases">
        <title>Evolutionary Origins and Diversification of the Mycorrhizal Mutualists.</title>
        <authorList>
            <consortium name="DOE Joint Genome Institute"/>
            <consortium name="Mycorrhizal Genomics Consortium"/>
            <person name="Kohler A."/>
            <person name="Kuo A."/>
            <person name="Nagy L.G."/>
            <person name="Floudas D."/>
            <person name="Copeland A."/>
            <person name="Barry K.W."/>
            <person name="Cichocki N."/>
            <person name="Veneault-Fourrey C."/>
            <person name="LaButti K."/>
            <person name="Lindquist E.A."/>
            <person name="Lipzen A."/>
            <person name="Lundell T."/>
            <person name="Morin E."/>
            <person name="Murat C."/>
            <person name="Riley R."/>
            <person name="Ohm R."/>
            <person name="Sun H."/>
            <person name="Tunlid A."/>
            <person name="Henrissat B."/>
            <person name="Grigoriev I.V."/>
            <person name="Hibbett D.S."/>
            <person name="Martin F."/>
        </authorList>
    </citation>
    <scope>NUCLEOTIDE SEQUENCE [LARGE SCALE GENOMIC DNA]</scope>
    <source>
        <strain evidence="2">UH-Slu-Lm8-n1</strain>
    </source>
</reference>
<accession>A0A0D0AIK9</accession>
<organism evidence="1 2">
    <name type="scientific">Suillus luteus UH-Slu-Lm8-n1</name>
    <dbReference type="NCBI Taxonomy" id="930992"/>
    <lineage>
        <taxon>Eukaryota</taxon>
        <taxon>Fungi</taxon>
        <taxon>Dikarya</taxon>
        <taxon>Basidiomycota</taxon>
        <taxon>Agaricomycotina</taxon>
        <taxon>Agaricomycetes</taxon>
        <taxon>Agaricomycetidae</taxon>
        <taxon>Boletales</taxon>
        <taxon>Suillineae</taxon>
        <taxon>Suillaceae</taxon>
        <taxon>Suillus</taxon>
    </lineage>
</organism>
<evidence type="ECO:0000313" key="2">
    <source>
        <dbReference type="Proteomes" id="UP000054485"/>
    </source>
</evidence>